<dbReference type="AlphaFoldDB" id="A0A5K1J0M0"/>
<dbReference type="EMBL" id="CABWIE010000019">
    <property type="protein sequence ID" value="VWL95792.1"/>
    <property type="molecule type" value="Genomic_DNA"/>
</dbReference>
<proteinExistence type="predicted"/>
<protein>
    <recommendedName>
        <fullName evidence="1">Zinc-ribbon domain-containing protein</fullName>
    </recommendedName>
</protein>
<dbReference type="Proteomes" id="UP000361836">
    <property type="component" value="Unassembled WGS sequence"/>
</dbReference>
<accession>A0A5K1J0M0</accession>
<keyword evidence="3" id="KW-1185">Reference proteome</keyword>
<dbReference type="InterPro" id="IPR026870">
    <property type="entry name" value="Zinc_ribbon_dom"/>
</dbReference>
<sequence length="44" mass="4590">MSCTKCGSEMPDGTDLCTNCGAGHAVEQEYMLPPAASCKNVLLI</sequence>
<feature type="domain" description="Zinc-ribbon" evidence="1">
    <location>
        <begin position="3"/>
        <end position="22"/>
    </location>
</feature>
<evidence type="ECO:0000313" key="2">
    <source>
        <dbReference type="EMBL" id="VWL95792.1"/>
    </source>
</evidence>
<dbReference type="Pfam" id="PF13240">
    <property type="entry name" value="Zn_Ribbon_1"/>
    <property type="match status" value="1"/>
</dbReference>
<dbReference type="RefSeq" id="WP_187324840.1">
    <property type="nucleotide sequence ID" value="NZ_CABWIE010000019.1"/>
</dbReference>
<reference evidence="2 3" key="1">
    <citation type="submission" date="2019-10" db="EMBL/GenBank/DDBJ databases">
        <authorList>
            <person name="Wolf R A."/>
        </authorList>
    </citation>
    <scope>NUCLEOTIDE SEQUENCE [LARGE SCALE GENOMIC DNA]</scope>
    <source>
        <strain evidence="2">Collinsella_aerofaciens_MC2</strain>
    </source>
</reference>
<evidence type="ECO:0000259" key="1">
    <source>
        <dbReference type="Pfam" id="PF13240"/>
    </source>
</evidence>
<evidence type="ECO:0000313" key="3">
    <source>
        <dbReference type="Proteomes" id="UP000361836"/>
    </source>
</evidence>
<organism evidence="2 3">
    <name type="scientific">Collinsella aerofaciens</name>
    <dbReference type="NCBI Taxonomy" id="74426"/>
    <lineage>
        <taxon>Bacteria</taxon>
        <taxon>Bacillati</taxon>
        <taxon>Actinomycetota</taxon>
        <taxon>Coriobacteriia</taxon>
        <taxon>Coriobacteriales</taxon>
        <taxon>Coriobacteriaceae</taxon>
        <taxon>Collinsella</taxon>
    </lineage>
</organism>
<gene>
    <name evidence="2" type="ORF">KCJAJFAP_00282</name>
</gene>
<name>A0A5K1J0M0_9ACTN</name>